<reference evidence="3" key="1">
    <citation type="journal article" date="2015" name="Nat. Genet.">
        <title>The genome and transcriptome of the zoonotic hookworm Ancylostoma ceylanicum identify infection-specific gene families.</title>
        <authorList>
            <person name="Schwarz E.M."/>
            <person name="Hu Y."/>
            <person name="Antoshechkin I."/>
            <person name="Miller M.M."/>
            <person name="Sternberg P.W."/>
            <person name="Aroian R.V."/>
        </authorList>
    </citation>
    <scope>NUCLEOTIDE SEQUENCE</scope>
    <source>
        <strain evidence="3">HY135</strain>
    </source>
</reference>
<evidence type="ECO:0000313" key="3">
    <source>
        <dbReference type="Proteomes" id="UP000024635"/>
    </source>
</evidence>
<accession>A0A016TN28</accession>
<sequence>MKSRQQGRLQPPLAQVQVIPCTNDVISRVRVLCHRFSALGSRNRLLTTLPVQETSHKSPTLKKVVERLEPQDGCRSAGRRSCGRPWNGDGRYRQHGKLPASRVI</sequence>
<feature type="region of interest" description="Disordered" evidence="1">
    <location>
        <begin position="74"/>
        <end position="104"/>
    </location>
</feature>
<proteinExistence type="predicted"/>
<comment type="caution">
    <text evidence="2">The sequence shown here is derived from an EMBL/GenBank/DDBJ whole genome shotgun (WGS) entry which is preliminary data.</text>
</comment>
<keyword evidence="3" id="KW-1185">Reference proteome</keyword>
<protein>
    <submittedName>
        <fullName evidence="2">Uncharacterized protein</fullName>
    </submittedName>
</protein>
<organism evidence="2 3">
    <name type="scientific">Ancylostoma ceylanicum</name>
    <dbReference type="NCBI Taxonomy" id="53326"/>
    <lineage>
        <taxon>Eukaryota</taxon>
        <taxon>Metazoa</taxon>
        <taxon>Ecdysozoa</taxon>
        <taxon>Nematoda</taxon>
        <taxon>Chromadorea</taxon>
        <taxon>Rhabditida</taxon>
        <taxon>Rhabditina</taxon>
        <taxon>Rhabditomorpha</taxon>
        <taxon>Strongyloidea</taxon>
        <taxon>Ancylostomatidae</taxon>
        <taxon>Ancylostomatinae</taxon>
        <taxon>Ancylostoma</taxon>
    </lineage>
</organism>
<dbReference type="Proteomes" id="UP000024635">
    <property type="component" value="Unassembled WGS sequence"/>
</dbReference>
<evidence type="ECO:0000313" key="2">
    <source>
        <dbReference type="EMBL" id="EYC04091.1"/>
    </source>
</evidence>
<dbReference type="AlphaFoldDB" id="A0A016TN28"/>
<gene>
    <name evidence="2" type="primary">Acey_s0089.g2208</name>
    <name evidence="2" type="ORF">Y032_0089g2208</name>
</gene>
<evidence type="ECO:0000256" key="1">
    <source>
        <dbReference type="SAM" id="MobiDB-lite"/>
    </source>
</evidence>
<name>A0A016TN28_9BILA</name>
<dbReference type="EMBL" id="JARK01001425">
    <property type="protein sequence ID" value="EYC04091.1"/>
    <property type="molecule type" value="Genomic_DNA"/>
</dbReference>